<feature type="transmembrane region" description="Helical" evidence="2">
    <location>
        <begin position="71"/>
        <end position="94"/>
    </location>
</feature>
<keyword evidence="2" id="KW-0812">Transmembrane</keyword>
<reference evidence="3 4" key="1">
    <citation type="submission" date="2022-03" db="EMBL/GenBank/DDBJ databases">
        <authorList>
            <person name="Macdonald S."/>
            <person name="Ahmed S."/>
            <person name="Newling K."/>
        </authorList>
    </citation>
    <scope>NUCLEOTIDE SEQUENCE [LARGE SCALE GENOMIC DNA]</scope>
</reference>
<organism evidence="3 4">
    <name type="scientific">Eruca vesicaria subsp. sativa</name>
    <name type="common">Garden rocket</name>
    <name type="synonym">Eruca sativa</name>
    <dbReference type="NCBI Taxonomy" id="29727"/>
    <lineage>
        <taxon>Eukaryota</taxon>
        <taxon>Viridiplantae</taxon>
        <taxon>Streptophyta</taxon>
        <taxon>Embryophyta</taxon>
        <taxon>Tracheophyta</taxon>
        <taxon>Spermatophyta</taxon>
        <taxon>Magnoliopsida</taxon>
        <taxon>eudicotyledons</taxon>
        <taxon>Gunneridae</taxon>
        <taxon>Pentapetalae</taxon>
        <taxon>rosids</taxon>
        <taxon>malvids</taxon>
        <taxon>Brassicales</taxon>
        <taxon>Brassicaceae</taxon>
        <taxon>Brassiceae</taxon>
        <taxon>Eruca</taxon>
    </lineage>
</organism>
<dbReference type="Proteomes" id="UP001642260">
    <property type="component" value="Unassembled WGS sequence"/>
</dbReference>
<feature type="compositionally biased region" description="Basic and acidic residues" evidence="1">
    <location>
        <begin position="1"/>
        <end position="19"/>
    </location>
</feature>
<accession>A0ABC8J1F7</accession>
<dbReference type="PANTHER" id="PTHR46631">
    <property type="entry name" value="60S RIBOSOMAL PROTEIN L18A-LIKE"/>
    <property type="match status" value="1"/>
</dbReference>
<keyword evidence="2" id="KW-1133">Transmembrane helix</keyword>
<evidence type="ECO:0000256" key="1">
    <source>
        <dbReference type="SAM" id="MobiDB-lite"/>
    </source>
</evidence>
<dbReference type="AlphaFoldDB" id="A0ABC8J1F7"/>
<dbReference type="PANTHER" id="PTHR46631:SF9">
    <property type="entry name" value="60S RIBOSOMAL PROTEIN L18A-LIKE PROTEIN"/>
    <property type="match status" value="1"/>
</dbReference>
<evidence type="ECO:0000313" key="4">
    <source>
        <dbReference type="Proteomes" id="UP001642260"/>
    </source>
</evidence>
<sequence>MTSGVEDDKNRSVLPEHHHQQPPPFQGVSNYPQQQQQPPAGYPQPAQPYVSGYAVNGLTEHQRLPCCGIGIGWLLFILGFFLGSIPWYIGFFLLLCSRNPREKPGYIACTIGAVIATGFVVFGAIRGSGVW</sequence>
<evidence type="ECO:0008006" key="5">
    <source>
        <dbReference type="Google" id="ProtNLM"/>
    </source>
</evidence>
<evidence type="ECO:0000256" key="2">
    <source>
        <dbReference type="SAM" id="Phobius"/>
    </source>
</evidence>
<comment type="caution">
    <text evidence="3">The sequence shown here is derived from an EMBL/GenBank/DDBJ whole genome shotgun (WGS) entry which is preliminary data.</text>
</comment>
<gene>
    <name evidence="3" type="ORF">ERUC_LOCUS5465</name>
</gene>
<dbReference type="InterPro" id="IPR044804">
    <property type="entry name" value="Ribosomal_eL20z-like"/>
</dbReference>
<feature type="transmembrane region" description="Helical" evidence="2">
    <location>
        <begin position="106"/>
        <end position="125"/>
    </location>
</feature>
<name>A0ABC8J1F7_ERUVS</name>
<keyword evidence="2" id="KW-0472">Membrane</keyword>
<evidence type="ECO:0000313" key="3">
    <source>
        <dbReference type="EMBL" id="CAH8309491.1"/>
    </source>
</evidence>
<keyword evidence="4" id="KW-1185">Reference proteome</keyword>
<feature type="region of interest" description="Disordered" evidence="1">
    <location>
        <begin position="1"/>
        <end position="45"/>
    </location>
</feature>
<protein>
    <recommendedName>
        <fullName evidence="5">60S ribosomal protein L18a-like protein</fullName>
    </recommendedName>
</protein>
<dbReference type="EMBL" id="CAKOAT010070599">
    <property type="protein sequence ID" value="CAH8309491.1"/>
    <property type="molecule type" value="Genomic_DNA"/>
</dbReference>
<proteinExistence type="predicted"/>